<evidence type="ECO:0008006" key="3">
    <source>
        <dbReference type="Google" id="ProtNLM"/>
    </source>
</evidence>
<sequence>MALDEIQLESSLEGLSELLDQGPANPGFALPSNLFLFKAAKEKDKRSRRGIKELIQPENAECVVPYLPGPGERTHCILRGDFVLCDLIPAILREKGRCDHLHVATLGLSSANADCLATLRQKGCIGDITLVCSHYFAQVDKNTTYRDVTRRLEGKAHIIVARAHAKVICLPTASGDHYVIEGSANLRSSDNTEQMVIFNDAETLQFHRAWMEALPNKS</sequence>
<reference evidence="2" key="1">
    <citation type="journal article" date="2019" name="Int. J. Syst. Evol. Microbiol.">
        <title>The Global Catalogue of Microorganisms (GCM) 10K type strain sequencing project: providing services to taxonomists for standard genome sequencing and annotation.</title>
        <authorList>
            <consortium name="The Broad Institute Genomics Platform"/>
            <consortium name="The Broad Institute Genome Sequencing Center for Infectious Disease"/>
            <person name="Wu L."/>
            <person name="Ma J."/>
        </authorList>
    </citation>
    <scope>NUCLEOTIDE SEQUENCE [LARGE SCALE GENOMIC DNA]</scope>
    <source>
        <strain evidence="2">JCM 18053</strain>
    </source>
</reference>
<dbReference type="Proteomes" id="UP001499852">
    <property type="component" value="Unassembled WGS sequence"/>
</dbReference>
<name>A0ABP9P3Y1_9BACT</name>
<gene>
    <name evidence="1" type="ORF">GCM10023213_19840</name>
</gene>
<organism evidence="1 2">
    <name type="scientific">Prosthecobacter algae</name>
    <dbReference type="NCBI Taxonomy" id="1144682"/>
    <lineage>
        <taxon>Bacteria</taxon>
        <taxon>Pseudomonadati</taxon>
        <taxon>Verrucomicrobiota</taxon>
        <taxon>Verrucomicrobiia</taxon>
        <taxon>Verrucomicrobiales</taxon>
        <taxon>Verrucomicrobiaceae</taxon>
        <taxon>Prosthecobacter</taxon>
    </lineage>
</organism>
<protein>
    <recommendedName>
        <fullName evidence="3">Phospholipase D-like protein</fullName>
    </recommendedName>
</protein>
<dbReference type="RefSeq" id="WP_345736211.1">
    <property type="nucleotide sequence ID" value="NZ_BAABIA010000003.1"/>
</dbReference>
<dbReference type="EMBL" id="BAABIA010000003">
    <property type="protein sequence ID" value="GAA5139334.1"/>
    <property type="molecule type" value="Genomic_DNA"/>
</dbReference>
<evidence type="ECO:0000313" key="2">
    <source>
        <dbReference type="Proteomes" id="UP001499852"/>
    </source>
</evidence>
<comment type="caution">
    <text evidence="1">The sequence shown here is derived from an EMBL/GenBank/DDBJ whole genome shotgun (WGS) entry which is preliminary data.</text>
</comment>
<keyword evidence="2" id="KW-1185">Reference proteome</keyword>
<evidence type="ECO:0000313" key="1">
    <source>
        <dbReference type="EMBL" id="GAA5139334.1"/>
    </source>
</evidence>
<proteinExistence type="predicted"/>
<accession>A0ABP9P3Y1</accession>